<comment type="caution">
    <text evidence="2">The sequence shown here is derived from an EMBL/GenBank/DDBJ whole genome shotgun (WGS) entry which is preliminary data.</text>
</comment>
<dbReference type="Gene3D" id="3.30.70.920">
    <property type="match status" value="1"/>
</dbReference>
<accession>A0A829YNG9</accession>
<dbReference type="Pfam" id="PF01037">
    <property type="entry name" value="AsnC_trans_reg"/>
    <property type="match status" value="1"/>
</dbReference>
<dbReference type="RefSeq" id="WP_129649355.1">
    <property type="nucleotide sequence ID" value="NZ_BLJN01000008.1"/>
</dbReference>
<name>A0A829YNG9_9GAMM</name>
<evidence type="ECO:0000313" key="2">
    <source>
        <dbReference type="EMBL" id="GFE84228.1"/>
    </source>
</evidence>
<protein>
    <submittedName>
        <fullName evidence="2">Transcriptional regulator</fullName>
    </submittedName>
</protein>
<dbReference type="Proteomes" id="UP000445000">
    <property type="component" value="Unassembled WGS sequence"/>
</dbReference>
<sequence>MVGGVSAVVLIKAETSSVNELAQKLVELKGVAEVFSVAGQYDLVAIVRVKENEQLAEVVSDKMRKLPGVQLTETMIAFRVFTKAAVEGMFDLGS</sequence>
<proteinExistence type="predicted"/>
<reference evidence="3" key="1">
    <citation type="submission" date="2020-01" db="EMBL/GenBank/DDBJ databases">
        <title>'Steroidobacter agaridevorans' sp. nov., agar-degrading bacteria isolated from rhizosphere soils.</title>
        <authorList>
            <person name="Ikenaga M."/>
            <person name="Kataoka M."/>
            <person name="Murouchi A."/>
            <person name="Katsuragi S."/>
            <person name="Sakai M."/>
        </authorList>
    </citation>
    <scope>NUCLEOTIDE SEQUENCE [LARGE SCALE GENOMIC DNA]</scope>
    <source>
        <strain evidence="3">YU21-B</strain>
    </source>
</reference>
<dbReference type="GO" id="GO:0005829">
    <property type="term" value="C:cytosol"/>
    <property type="evidence" value="ECO:0007669"/>
    <property type="project" value="TreeGrafter"/>
</dbReference>
<dbReference type="InterPro" id="IPR019887">
    <property type="entry name" value="Tscrpt_reg_AsnC/Lrp_C"/>
</dbReference>
<dbReference type="GO" id="GO:0043200">
    <property type="term" value="P:response to amino acid"/>
    <property type="evidence" value="ECO:0007669"/>
    <property type="project" value="TreeGrafter"/>
</dbReference>
<dbReference type="GO" id="GO:0043565">
    <property type="term" value="F:sequence-specific DNA binding"/>
    <property type="evidence" value="ECO:0007669"/>
    <property type="project" value="TreeGrafter"/>
</dbReference>
<dbReference type="SUPFAM" id="SSF54909">
    <property type="entry name" value="Dimeric alpha+beta barrel"/>
    <property type="match status" value="1"/>
</dbReference>
<dbReference type="PANTHER" id="PTHR30154:SF34">
    <property type="entry name" value="TRANSCRIPTIONAL REGULATOR AZLB"/>
    <property type="match status" value="1"/>
</dbReference>
<dbReference type="InterPro" id="IPR011008">
    <property type="entry name" value="Dimeric_a/b-barrel"/>
</dbReference>
<evidence type="ECO:0000259" key="1">
    <source>
        <dbReference type="Pfam" id="PF01037"/>
    </source>
</evidence>
<dbReference type="AlphaFoldDB" id="A0A829YNG9"/>
<dbReference type="EMBL" id="BLJN01000008">
    <property type="protein sequence ID" value="GFE84228.1"/>
    <property type="molecule type" value="Genomic_DNA"/>
</dbReference>
<gene>
    <name evidence="2" type="ORF">GCM10011487_62280</name>
</gene>
<dbReference type="PANTHER" id="PTHR30154">
    <property type="entry name" value="LEUCINE-RESPONSIVE REGULATORY PROTEIN"/>
    <property type="match status" value="1"/>
</dbReference>
<feature type="domain" description="Transcription regulator AsnC/Lrp ligand binding" evidence="1">
    <location>
        <begin position="9"/>
        <end position="79"/>
    </location>
</feature>
<evidence type="ECO:0000313" key="3">
    <source>
        <dbReference type="Proteomes" id="UP000445000"/>
    </source>
</evidence>
<organism evidence="2 3">
    <name type="scientific">Steroidobacter agaridevorans</name>
    <dbReference type="NCBI Taxonomy" id="2695856"/>
    <lineage>
        <taxon>Bacteria</taxon>
        <taxon>Pseudomonadati</taxon>
        <taxon>Pseudomonadota</taxon>
        <taxon>Gammaproteobacteria</taxon>
        <taxon>Steroidobacterales</taxon>
        <taxon>Steroidobacteraceae</taxon>
        <taxon>Steroidobacter</taxon>
    </lineage>
</organism>
<keyword evidence="3" id="KW-1185">Reference proteome</keyword>